<gene>
    <name evidence="3" type="ORF">WMSIL1_LOCUS2381</name>
</gene>
<feature type="compositionally biased region" description="Polar residues" evidence="2">
    <location>
        <begin position="155"/>
        <end position="171"/>
    </location>
</feature>
<feature type="compositionally biased region" description="Polar residues" evidence="2">
    <location>
        <begin position="832"/>
        <end position="849"/>
    </location>
</feature>
<feature type="compositionally biased region" description="Basic and acidic residues" evidence="2">
    <location>
        <begin position="526"/>
        <end position="543"/>
    </location>
</feature>
<evidence type="ECO:0000313" key="4">
    <source>
        <dbReference type="Proteomes" id="UP000321570"/>
    </source>
</evidence>
<sequence length="849" mass="92917">MSDTILLHNGSNLISEENKLFQKPPTGRSISSRSRRVTASDGEDKLAKDRNGACNGKCDNIVDDSGFQSNLSGESLEHCEMSLDNEDPDMKFMETGMNGRENHPSSAAPSPRPSRPPSRQMTSTPTSQVKRRSSFTISCPSGPSLPISRAPSLRMTASVTQDYSTTGRNHASQYLPGSLVAHTVAERRARAEALDAERRRKRQAKLEASEAALQAACQRAQSLRAARSAELRSKEEEKRARVTERRKLLEKNRAEILNRRISRMTNSQFQERPSRQASSRVSICGFSSDLDPSDPRYCPFGFGSSSRRDVCLSTKQQLIASKPPQTINNLSTSMATNSLSRLNKTSFGTTFSTHSVGGDRSTNSNTPLSLNEKNKGTTNSKANSVCKASNQNTLNRCNINKVVRLSTYSTASCNNIKQSTEVAKTSPPSKATQPITDKESNNGRSCIPPRPGLRGRPPSVRSIKNTAPRPNLSPSIIDQKSVERKIDTSNTTTRCPPLSVSAGCEPSEVNAQIYRARIKEQRRIARERQRHEEEETARRKREEEVNEQLEEMARVTVNEAISHAIAELKAEAVEASKTISENETVACKAAHLLSSISTGNEVNGAPLGDNKDVLESALSTSKKVLSNAVENMTLSANTGCTLKSQSEIINVLSNAVSNSSGWEKRCARLDEIMNRVRTSSGASSVSNGLDNSIAPLTITVSCVNGVEGEDMKRYQLKPCEAIKSMLESGRLPENCKAAVLLRNRIARYEHVSPIELCSSFPETPNNSEFETKTVIEQSPNAQVVDKFPNSPEDSGNEQDSREDTDWNTSSTSTTVAVCFPLNRRIQPDELLPSQNSSCSDISTNSGLQN</sequence>
<feature type="coiled-coil region" evidence="1">
    <location>
        <begin position="194"/>
        <end position="259"/>
    </location>
</feature>
<proteinExistence type="predicted"/>
<dbReference type="Proteomes" id="UP000321570">
    <property type="component" value="Unassembled WGS sequence"/>
</dbReference>
<name>A0A564Y5M6_HYMDI</name>
<feature type="region of interest" description="Disordered" evidence="2">
    <location>
        <begin position="526"/>
        <end position="545"/>
    </location>
</feature>
<feature type="region of interest" description="Disordered" evidence="2">
    <location>
        <begin position="829"/>
        <end position="849"/>
    </location>
</feature>
<keyword evidence="4" id="KW-1185">Reference proteome</keyword>
<keyword evidence="1" id="KW-0175">Coiled coil</keyword>
<evidence type="ECO:0000313" key="3">
    <source>
        <dbReference type="EMBL" id="VUZ41804.1"/>
    </source>
</evidence>
<evidence type="ECO:0000256" key="1">
    <source>
        <dbReference type="SAM" id="Coils"/>
    </source>
</evidence>
<feature type="compositionally biased region" description="Basic and acidic residues" evidence="2">
    <location>
        <begin position="42"/>
        <end position="51"/>
    </location>
</feature>
<organism evidence="3 4">
    <name type="scientific">Hymenolepis diminuta</name>
    <name type="common">Rat tapeworm</name>
    <dbReference type="NCBI Taxonomy" id="6216"/>
    <lineage>
        <taxon>Eukaryota</taxon>
        <taxon>Metazoa</taxon>
        <taxon>Spiralia</taxon>
        <taxon>Lophotrochozoa</taxon>
        <taxon>Platyhelminthes</taxon>
        <taxon>Cestoda</taxon>
        <taxon>Eucestoda</taxon>
        <taxon>Cyclophyllidea</taxon>
        <taxon>Hymenolepididae</taxon>
        <taxon>Hymenolepis</taxon>
    </lineage>
</organism>
<protein>
    <submittedName>
        <fullName evidence="3">Uncharacterized protein</fullName>
    </submittedName>
</protein>
<reference evidence="3 4" key="1">
    <citation type="submission" date="2019-07" db="EMBL/GenBank/DDBJ databases">
        <authorList>
            <person name="Jastrzebski P J."/>
            <person name="Paukszto L."/>
            <person name="Jastrzebski P J."/>
        </authorList>
    </citation>
    <scope>NUCLEOTIDE SEQUENCE [LARGE SCALE GENOMIC DNA]</scope>
    <source>
        <strain evidence="3 4">WMS-il1</strain>
    </source>
</reference>
<dbReference type="AlphaFoldDB" id="A0A564Y5M6"/>
<feature type="region of interest" description="Disordered" evidence="2">
    <location>
        <begin position="86"/>
        <end position="171"/>
    </location>
</feature>
<accession>A0A564Y5M6</accession>
<evidence type="ECO:0000256" key="2">
    <source>
        <dbReference type="SAM" id="MobiDB-lite"/>
    </source>
</evidence>
<dbReference type="EMBL" id="CABIJS010000066">
    <property type="protein sequence ID" value="VUZ41804.1"/>
    <property type="molecule type" value="Genomic_DNA"/>
</dbReference>
<feature type="compositionally biased region" description="Polar residues" evidence="2">
    <location>
        <begin position="419"/>
        <end position="435"/>
    </location>
</feature>
<feature type="region of interest" description="Disordered" evidence="2">
    <location>
        <begin position="419"/>
        <end position="474"/>
    </location>
</feature>
<feature type="region of interest" description="Disordered" evidence="2">
    <location>
        <begin position="776"/>
        <end position="812"/>
    </location>
</feature>
<feature type="region of interest" description="Disordered" evidence="2">
    <location>
        <begin position="351"/>
        <end position="384"/>
    </location>
</feature>
<feature type="compositionally biased region" description="Low complexity" evidence="2">
    <location>
        <begin position="117"/>
        <end position="128"/>
    </location>
</feature>
<feature type="region of interest" description="Disordered" evidence="2">
    <location>
        <begin position="17"/>
        <end position="55"/>
    </location>
</feature>